<evidence type="ECO:0000256" key="6">
    <source>
        <dbReference type="ARBA" id="ARBA00034617"/>
    </source>
</evidence>
<dbReference type="InterPro" id="IPR035093">
    <property type="entry name" value="RelE/ParE_toxin_dom_sf"/>
</dbReference>
<keyword evidence="2 9" id="KW-0378">Hydrolase</keyword>
<dbReference type="InterPro" id="IPR014017">
    <property type="entry name" value="DNA_helicase_UvrD-like_C"/>
</dbReference>
<dbReference type="GO" id="GO:0016887">
    <property type="term" value="F:ATP hydrolysis activity"/>
    <property type="evidence" value="ECO:0007669"/>
    <property type="project" value="RHEA"/>
</dbReference>
<evidence type="ECO:0000256" key="7">
    <source>
        <dbReference type="ARBA" id="ARBA00034808"/>
    </source>
</evidence>
<evidence type="ECO:0000313" key="12">
    <source>
        <dbReference type="Proteomes" id="UP000322644"/>
    </source>
</evidence>
<keyword evidence="5" id="KW-0413">Isomerase</keyword>
<dbReference type="RefSeq" id="WP_066388059.1">
    <property type="nucleotide sequence ID" value="NZ_CP036246.2"/>
</dbReference>
<dbReference type="PANTHER" id="PTHR11070:SF45">
    <property type="entry name" value="DNA 3'-5' HELICASE"/>
    <property type="match status" value="1"/>
</dbReference>
<comment type="catalytic activity">
    <reaction evidence="6">
        <text>Couples ATP hydrolysis with the unwinding of duplex DNA by translocating in the 3'-5' direction.</text>
        <dbReference type="EC" id="5.6.2.4"/>
    </reaction>
</comment>
<organism evidence="11 12">
    <name type="scientific">Arcobacter porcinus</name>
    <dbReference type="NCBI Taxonomy" id="1935204"/>
    <lineage>
        <taxon>Bacteria</taxon>
        <taxon>Pseudomonadati</taxon>
        <taxon>Campylobacterota</taxon>
        <taxon>Epsilonproteobacteria</taxon>
        <taxon>Campylobacterales</taxon>
        <taxon>Arcobacteraceae</taxon>
        <taxon>Arcobacter</taxon>
    </lineage>
</organism>
<dbReference type="InterPro" id="IPR000212">
    <property type="entry name" value="DNA_helicase_UvrD/REP"/>
</dbReference>
<feature type="domain" description="UvrD-like helicase ATP-binding" evidence="10">
    <location>
        <begin position="238"/>
        <end position="545"/>
    </location>
</feature>
<dbReference type="GO" id="GO:0043138">
    <property type="term" value="F:3'-5' DNA helicase activity"/>
    <property type="evidence" value="ECO:0007669"/>
    <property type="project" value="UniProtKB-EC"/>
</dbReference>
<accession>A0A5C2HC35</accession>
<dbReference type="InterPro" id="IPR027417">
    <property type="entry name" value="P-loop_NTPase"/>
</dbReference>
<dbReference type="GO" id="GO:0000725">
    <property type="term" value="P:recombinational repair"/>
    <property type="evidence" value="ECO:0007669"/>
    <property type="project" value="TreeGrafter"/>
</dbReference>
<dbReference type="GO" id="GO:0005829">
    <property type="term" value="C:cytosol"/>
    <property type="evidence" value="ECO:0007669"/>
    <property type="project" value="TreeGrafter"/>
</dbReference>
<evidence type="ECO:0000256" key="5">
    <source>
        <dbReference type="ARBA" id="ARBA00023235"/>
    </source>
</evidence>
<dbReference type="EMBL" id="CP036246">
    <property type="protein sequence ID" value="QEP40443.1"/>
    <property type="molecule type" value="Genomic_DNA"/>
</dbReference>
<dbReference type="Gene3D" id="3.40.50.300">
    <property type="entry name" value="P-loop containing nucleotide triphosphate hydrolases"/>
    <property type="match status" value="2"/>
</dbReference>
<dbReference type="PANTHER" id="PTHR11070">
    <property type="entry name" value="UVRD / RECB / PCRA DNA HELICASE FAMILY MEMBER"/>
    <property type="match status" value="1"/>
</dbReference>
<evidence type="ECO:0000259" key="10">
    <source>
        <dbReference type="PROSITE" id="PS51198"/>
    </source>
</evidence>
<dbReference type="InterPro" id="IPR014016">
    <property type="entry name" value="UvrD-like_ATP-bd"/>
</dbReference>
<protein>
    <recommendedName>
        <fullName evidence="7">DNA 3'-5' helicase</fullName>
        <ecNumber evidence="7">5.6.2.4</ecNumber>
    </recommendedName>
</protein>
<keyword evidence="4 9" id="KW-0067">ATP-binding</keyword>
<evidence type="ECO:0000256" key="9">
    <source>
        <dbReference type="PROSITE-ProRule" id="PRU00560"/>
    </source>
</evidence>
<keyword evidence="3 9" id="KW-0347">Helicase</keyword>
<reference evidence="11 12" key="1">
    <citation type="submission" date="2019-09" db="EMBL/GenBank/DDBJ databases">
        <title>Complete genome sequencing of four Arcobacter species reveals a diverse suite of mobile elements.</title>
        <authorList>
            <person name="Miller W.G."/>
            <person name="Yee E."/>
            <person name="Bono J.L."/>
        </authorList>
    </citation>
    <scope>NUCLEOTIDE SEQUENCE [LARGE SCALE GENOMIC DNA]</scope>
    <source>
        <strain evidence="11 12">CCUG 56899</strain>
    </source>
</reference>
<dbReference type="AlphaFoldDB" id="A0A5C2HC35"/>
<gene>
    <name evidence="11" type="ORF">APORC_0834</name>
</gene>
<feature type="binding site" evidence="9">
    <location>
        <begin position="259"/>
        <end position="266"/>
    </location>
    <ligand>
        <name>ATP</name>
        <dbReference type="ChEBI" id="CHEBI:30616"/>
    </ligand>
</feature>
<dbReference type="Pfam" id="PF00580">
    <property type="entry name" value="UvrD-helicase"/>
    <property type="match status" value="1"/>
</dbReference>
<sequence>MKIAISSDFFTALSKLPKAQLNKTIKLVEKFKNDPKSSGLNYEKLHFSNNMYSIRVDQAYRCIVLSPTSGDVYILLWVDNHDEAYKWAEKHTCSINSETGSLQIIETQVSVESSVELSEKTNNEKQFFSKFSDKELKSLGVDENLLEYIKLIDNETQLDNFRQYLPEEVYESLFYLLAGDNIEEVYEYVYGKKPALVDNTDFTAALENENSKRRFYIVENDEDLMQMLNAPLEKWRVFLHPSQRKLVESNFNGSVKVLGGAGTGKTVVAMHRAKYLAKQLSFFENKKILFTTFTKNLSLDIFENLKKICDEQTMKNIEVINFDSWVHNFLSKQGYKNEIVYSEKTDELWEKALVLKNSSLDLADSFFKEEWSRIIQPFGINTLEEYIKASRVGRGTRLNRSQRKLVWEIFEEYRYLLSIKNYKELDDAINDVINTINSSSSFQKYSAIVVDEAQDFGMRAFKLLRELVDENKNDLFIVGDAHQRIYGHKVVLSQCGINVRGRSKKLKLNYRTTDEIRKWAVSLLNDENIDDLDDSIDSNRDYKSLYNGPKPEVKNFETFEDEIKYIQNYINSIKNSDNDSKICLVVRTQKLVDFYSDYFSKIDINTIKISRNFKDDLTNNNLRIATMHRVKGLDFDHVIIASMNQGIVPLESIKKSDEDLINSENLQKEKSLIFVAATRAKKSLLVTSYGFKSIFL</sequence>
<dbReference type="KEGG" id="apoc:APORC_0834"/>
<name>A0A5C2HC35_9BACT</name>
<dbReference type="Proteomes" id="UP000322644">
    <property type="component" value="Chromosome"/>
</dbReference>
<dbReference type="GO" id="GO:0033202">
    <property type="term" value="C:DNA helicase complex"/>
    <property type="evidence" value="ECO:0007669"/>
    <property type="project" value="TreeGrafter"/>
</dbReference>
<dbReference type="EC" id="5.6.2.4" evidence="7"/>
<evidence type="ECO:0000256" key="1">
    <source>
        <dbReference type="ARBA" id="ARBA00022741"/>
    </source>
</evidence>
<dbReference type="GO" id="GO:0003677">
    <property type="term" value="F:DNA binding"/>
    <property type="evidence" value="ECO:0007669"/>
    <property type="project" value="InterPro"/>
</dbReference>
<keyword evidence="1 9" id="KW-0547">Nucleotide-binding</keyword>
<evidence type="ECO:0000256" key="8">
    <source>
        <dbReference type="ARBA" id="ARBA00048988"/>
    </source>
</evidence>
<dbReference type="SUPFAM" id="SSF143011">
    <property type="entry name" value="RelE-like"/>
    <property type="match status" value="1"/>
</dbReference>
<dbReference type="PROSITE" id="PS51198">
    <property type="entry name" value="UVRD_HELICASE_ATP_BIND"/>
    <property type="match status" value="1"/>
</dbReference>
<dbReference type="Pfam" id="PF13361">
    <property type="entry name" value="UvrD_C"/>
    <property type="match status" value="2"/>
</dbReference>
<evidence type="ECO:0000256" key="4">
    <source>
        <dbReference type="ARBA" id="ARBA00022840"/>
    </source>
</evidence>
<evidence type="ECO:0000256" key="3">
    <source>
        <dbReference type="ARBA" id="ARBA00022806"/>
    </source>
</evidence>
<evidence type="ECO:0000256" key="2">
    <source>
        <dbReference type="ARBA" id="ARBA00022801"/>
    </source>
</evidence>
<evidence type="ECO:0000313" key="11">
    <source>
        <dbReference type="EMBL" id="QEP40443.1"/>
    </source>
</evidence>
<dbReference type="Gene3D" id="3.30.2310.20">
    <property type="entry name" value="RelE-like"/>
    <property type="match status" value="1"/>
</dbReference>
<dbReference type="GO" id="GO:0005524">
    <property type="term" value="F:ATP binding"/>
    <property type="evidence" value="ECO:0007669"/>
    <property type="project" value="UniProtKB-UniRule"/>
</dbReference>
<comment type="catalytic activity">
    <reaction evidence="8">
        <text>ATP + H2O = ADP + phosphate + H(+)</text>
        <dbReference type="Rhea" id="RHEA:13065"/>
        <dbReference type="ChEBI" id="CHEBI:15377"/>
        <dbReference type="ChEBI" id="CHEBI:15378"/>
        <dbReference type="ChEBI" id="CHEBI:30616"/>
        <dbReference type="ChEBI" id="CHEBI:43474"/>
        <dbReference type="ChEBI" id="CHEBI:456216"/>
        <dbReference type="EC" id="5.6.2.4"/>
    </reaction>
</comment>
<proteinExistence type="predicted"/>
<dbReference type="SUPFAM" id="SSF52540">
    <property type="entry name" value="P-loop containing nucleoside triphosphate hydrolases"/>
    <property type="match status" value="1"/>
</dbReference>
<reference evidence="11 12" key="2">
    <citation type="submission" date="2019-09" db="EMBL/GenBank/DDBJ databases">
        <title>Taxonomic note: a critical rebuttal of the proposed division of the genus Arcobacter into six genera, emended descriptions of Arcobacter anaerophilus and the genus Arcobacter, and an assessment of genus-level boundaries for Epsilonproteobacteria using in silico genomic comparator tools.</title>
        <authorList>
            <person name="On S.L.W."/>
            <person name="Miller W.G."/>
            <person name="Biggs P."/>
            <person name="Cornelius A."/>
            <person name="Vandamme P."/>
        </authorList>
    </citation>
    <scope>NUCLEOTIDE SEQUENCE [LARGE SCALE GENOMIC DNA]</scope>
    <source>
        <strain evidence="11 12">CCUG 56899</strain>
    </source>
</reference>